<evidence type="ECO:0000256" key="10">
    <source>
        <dbReference type="ARBA" id="ARBA00062035"/>
    </source>
</evidence>
<feature type="domain" description="OB" evidence="12">
    <location>
        <begin position="151"/>
        <end position="218"/>
    </location>
</feature>
<dbReference type="InterPro" id="IPR047192">
    <property type="entry name" value="Euk_RPA1_DBD_C"/>
</dbReference>
<dbReference type="InterPro" id="IPR007199">
    <property type="entry name" value="Rep_factor-A_N"/>
</dbReference>
<dbReference type="GO" id="GO:0003677">
    <property type="term" value="F:DNA binding"/>
    <property type="evidence" value="ECO:0007669"/>
    <property type="project" value="UniProtKB-KW"/>
</dbReference>
<dbReference type="Proteomes" id="UP000009192">
    <property type="component" value="Unassembled WGS sequence"/>
</dbReference>
<evidence type="ECO:0000256" key="8">
    <source>
        <dbReference type="ARBA" id="ARBA00023242"/>
    </source>
</evidence>
<dbReference type="OrthoDB" id="1751331at2759"/>
<dbReference type="CDD" id="cd04476">
    <property type="entry name" value="RPA1_DBD_C"/>
    <property type="match status" value="1"/>
</dbReference>
<evidence type="ECO:0000256" key="9">
    <source>
        <dbReference type="ARBA" id="ARBA00058595"/>
    </source>
</evidence>
<dbReference type="HOGENOM" id="CLU_012393_2_1_1"/>
<dbReference type="PANTHER" id="PTHR47165:SF4">
    <property type="entry name" value="OS03G0429900 PROTEIN"/>
    <property type="match status" value="1"/>
</dbReference>
<accession>B4K954</accession>
<evidence type="ECO:0000256" key="6">
    <source>
        <dbReference type="ARBA" id="ARBA00022833"/>
    </source>
</evidence>
<evidence type="ECO:0000259" key="13">
    <source>
        <dbReference type="Pfam" id="PF04057"/>
    </source>
</evidence>
<dbReference type="KEGG" id="dmo:Dmoj_GI24277"/>
<dbReference type="FunFam" id="2.40.50.140:FF:000041">
    <property type="entry name" value="Replication protein A subunit"/>
    <property type="match status" value="1"/>
</dbReference>
<evidence type="ECO:0000256" key="5">
    <source>
        <dbReference type="ARBA" id="ARBA00022771"/>
    </source>
</evidence>
<dbReference type="InterPro" id="IPR004591">
    <property type="entry name" value="Rfa1"/>
</dbReference>
<comment type="function">
    <text evidence="9 11">As part of the heterotrimeric replication protein A complex (RPA/RP-A), binds and stabilizes single-stranded DNA intermediates, that form during DNA replication or upon DNA stress. It prevents their reannealing and in parallel, recruits and activates different proteins and complexes involved in DNA metabolism. Thereby, it plays an essential role both in DNA replication and the cellular response to DNA damage.</text>
</comment>
<gene>
    <name evidence="16" type="primary">Dmoj\GI24277</name>
    <name evidence="16" type="ORF">Dmoj_GI24277</name>
</gene>
<protein>
    <recommendedName>
        <fullName evidence="11">Replication protein A subunit</fullName>
    </recommendedName>
</protein>
<keyword evidence="7 11" id="KW-0238">DNA-binding</keyword>
<dbReference type="InterPro" id="IPR031657">
    <property type="entry name" value="REPA_OB_2"/>
</dbReference>
<dbReference type="AlphaFoldDB" id="B4K954"/>
<dbReference type="Gene3D" id="2.40.50.140">
    <property type="entry name" value="Nucleic acid-binding proteins"/>
    <property type="match status" value="4"/>
</dbReference>
<dbReference type="PhylomeDB" id="B4K954"/>
<dbReference type="FunFam" id="2.40.50.140:FF:000090">
    <property type="entry name" value="Replication protein A subunit"/>
    <property type="match status" value="1"/>
</dbReference>
<reference evidence="16 17" key="1">
    <citation type="journal article" date="2007" name="Nature">
        <title>Evolution of genes and genomes on the Drosophila phylogeny.</title>
        <authorList>
            <consortium name="Drosophila 12 Genomes Consortium"/>
            <person name="Clark A.G."/>
            <person name="Eisen M.B."/>
            <person name="Smith D.R."/>
            <person name="Bergman C.M."/>
            <person name="Oliver B."/>
            <person name="Markow T.A."/>
            <person name="Kaufman T.C."/>
            <person name="Kellis M."/>
            <person name="Gelbart W."/>
            <person name="Iyer V.N."/>
            <person name="Pollard D.A."/>
            <person name="Sackton T.B."/>
            <person name="Larracuente A.M."/>
            <person name="Singh N.D."/>
            <person name="Abad J.P."/>
            <person name="Abt D.N."/>
            <person name="Adryan B."/>
            <person name="Aguade M."/>
            <person name="Akashi H."/>
            <person name="Anderson W.W."/>
            <person name="Aquadro C.F."/>
            <person name="Ardell D.H."/>
            <person name="Arguello R."/>
            <person name="Artieri C.G."/>
            <person name="Barbash D.A."/>
            <person name="Barker D."/>
            <person name="Barsanti P."/>
            <person name="Batterham P."/>
            <person name="Batzoglou S."/>
            <person name="Begun D."/>
            <person name="Bhutkar A."/>
            <person name="Blanco E."/>
            <person name="Bosak S.A."/>
            <person name="Bradley R.K."/>
            <person name="Brand A.D."/>
            <person name="Brent M.R."/>
            <person name="Brooks A.N."/>
            <person name="Brown R.H."/>
            <person name="Butlin R.K."/>
            <person name="Caggese C."/>
            <person name="Calvi B.R."/>
            <person name="Bernardo de Carvalho A."/>
            <person name="Caspi A."/>
            <person name="Castrezana S."/>
            <person name="Celniker S.E."/>
            <person name="Chang J.L."/>
            <person name="Chapple C."/>
            <person name="Chatterji S."/>
            <person name="Chinwalla A."/>
            <person name="Civetta A."/>
            <person name="Clifton S.W."/>
            <person name="Comeron J.M."/>
            <person name="Costello J.C."/>
            <person name="Coyne J.A."/>
            <person name="Daub J."/>
            <person name="David R.G."/>
            <person name="Delcher A.L."/>
            <person name="Delehaunty K."/>
            <person name="Do C.B."/>
            <person name="Ebling H."/>
            <person name="Edwards K."/>
            <person name="Eickbush T."/>
            <person name="Evans J.D."/>
            <person name="Filipski A."/>
            <person name="Findeiss S."/>
            <person name="Freyhult E."/>
            <person name="Fulton L."/>
            <person name="Fulton R."/>
            <person name="Garcia A.C."/>
            <person name="Gardiner A."/>
            <person name="Garfield D.A."/>
            <person name="Garvin B.E."/>
            <person name="Gibson G."/>
            <person name="Gilbert D."/>
            <person name="Gnerre S."/>
            <person name="Godfrey J."/>
            <person name="Good R."/>
            <person name="Gotea V."/>
            <person name="Gravely B."/>
            <person name="Greenberg A.J."/>
            <person name="Griffiths-Jones S."/>
            <person name="Gross S."/>
            <person name="Guigo R."/>
            <person name="Gustafson E.A."/>
            <person name="Haerty W."/>
            <person name="Hahn M.W."/>
            <person name="Halligan D.L."/>
            <person name="Halpern A.L."/>
            <person name="Halter G.M."/>
            <person name="Han M.V."/>
            <person name="Heger A."/>
            <person name="Hillier L."/>
            <person name="Hinrichs A.S."/>
            <person name="Holmes I."/>
            <person name="Hoskins R.A."/>
            <person name="Hubisz M.J."/>
            <person name="Hultmark D."/>
            <person name="Huntley M.A."/>
            <person name="Jaffe D.B."/>
            <person name="Jagadeeshan S."/>
            <person name="Jeck W.R."/>
            <person name="Johnson J."/>
            <person name="Jones C.D."/>
            <person name="Jordan W.C."/>
            <person name="Karpen G.H."/>
            <person name="Kataoka E."/>
            <person name="Keightley P.D."/>
            <person name="Kheradpour P."/>
            <person name="Kirkness E.F."/>
            <person name="Koerich L.B."/>
            <person name="Kristiansen K."/>
            <person name="Kudrna D."/>
            <person name="Kulathinal R.J."/>
            <person name="Kumar S."/>
            <person name="Kwok R."/>
            <person name="Lander E."/>
            <person name="Langley C.H."/>
            <person name="Lapoint R."/>
            <person name="Lazzaro B.P."/>
            <person name="Lee S.J."/>
            <person name="Levesque L."/>
            <person name="Li R."/>
            <person name="Lin C.F."/>
            <person name="Lin M.F."/>
            <person name="Lindblad-Toh K."/>
            <person name="Llopart A."/>
            <person name="Long M."/>
            <person name="Low L."/>
            <person name="Lozovsky E."/>
            <person name="Lu J."/>
            <person name="Luo M."/>
            <person name="Machado C.A."/>
            <person name="Makalowski W."/>
            <person name="Marzo M."/>
            <person name="Matsuda M."/>
            <person name="Matzkin L."/>
            <person name="McAllister B."/>
            <person name="McBride C.S."/>
            <person name="McKernan B."/>
            <person name="McKernan K."/>
            <person name="Mendez-Lago M."/>
            <person name="Minx P."/>
            <person name="Mollenhauer M.U."/>
            <person name="Montooth K."/>
            <person name="Mount S.M."/>
            <person name="Mu X."/>
            <person name="Myers E."/>
            <person name="Negre B."/>
            <person name="Newfeld S."/>
            <person name="Nielsen R."/>
            <person name="Noor M.A."/>
            <person name="O'Grady P."/>
            <person name="Pachter L."/>
            <person name="Papaceit M."/>
            <person name="Parisi M.J."/>
            <person name="Parisi M."/>
            <person name="Parts L."/>
            <person name="Pedersen J.S."/>
            <person name="Pesole G."/>
            <person name="Phillippy A.M."/>
            <person name="Ponting C.P."/>
            <person name="Pop M."/>
            <person name="Porcelli D."/>
            <person name="Powell J.R."/>
            <person name="Prohaska S."/>
            <person name="Pruitt K."/>
            <person name="Puig M."/>
            <person name="Quesneville H."/>
            <person name="Ram K.R."/>
            <person name="Rand D."/>
            <person name="Rasmussen M.D."/>
            <person name="Reed L.K."/>
            <person name="Reenan R."/>
            <person name="Reily A."/>
            <person name="Remington K.A."/>
            <person name="Rieger T.T."/>
            <person name="Ritchie M.G."/>
            <person name="Robin C."/>
            <person name="Rogers Y.H."/>
            <person name="Rohde C."/>
            <person name="Rozas J."/>
            <person name="Rubenfield M.J."/>
            <person name="Ruiz A."/>
            <person name="Russo S."/>
            <person name="Salzberg S.L."/>
            <person name="Sanchez-Gracia A."/>
            <person name="Saranga D.J."/>
            <person name="Sato H."/>
            <person name="Schaeffer S.W."/>
            <person name="Schatz M.C."/>
            <person name="Schlenke T."/>
            <person name="Schwartz R."/>
            <person name="Segarra C."/>
            <person name="Singh R.S."/>
            <person name="Sirot L."/>
            <person name="Sirota M."/>
            <person name="Sisneros N.B."/>
            <person name="Smith C.D."/>
            <person name="Smith T.F."/>
            <person name="Spieth J."/>
            <person name="Stage D.E."/>
            <person name="Stark A."/>
            <person name="Stephan W."/>
            <person name="Strausberg R.L."/>
            <person name="Strempel S."/>
            <person name="Sturgill D."/>
            <person name="Sutton G."/>
            <person name="Sutton G.G."/>
            <person name="Tao W."/>
            <person name="Teichmann S."/>
            <person name="Tobari Y.N."/>
            <person name="Tomimura Y."/>
            <person name="Tsolas J.M."/>
            <person name="Valente V.L."/>
            <person name="Venter E."/>
            <person name="Venter J.C."/>
            <person name="Vicario S."/>
            <person name="Vieira F.G."/>
            <person name="Vilella A.J."/>
            <person name="Villasante A."/>
            <person name="Walenz B."/>
            <person name="Wang J."/>
            <person name="Wasserman M."/>
            <person name="Watts T."/>
            <person name="Wilson D."/>
            <person name="Wilson R.K."/>
            <person name="Wing R.A."/>
            <person name="Wolfner M.F."/>
            <person name="Wong A."/>
            <person name="Wong G.K."/>
            <person name="Wu C.I."/>
            <person name="Wu G."/>
            <person name="Yamamoto D."/>
            <person name="Yang H.P."/>
            <person name="Yang S.P."/>
            <person name="Yorke J.A."/>
            <person name="Yoshida K."/>
            <person name="Zdobnov E."/>
            <person name="Zhang P."/>
            <person name="Zhang Y."/>
            <person name="Zimin A.V."/>
            <person name="Baldwin J."/>
            <person name="Abdouelleil A."/>
            <person name="Abdulkadir J."/>
            <person name="Abebe A."/>
            <person name="Abera B."/>
            <person name="Abreu J."/>
            <person name="Acer S.C."/>
            <person name="Aftuck L."/>
            <person name="Alexander A."/>
            <person name="An P."/>
            <person name="Anderson E."/>
            <person name="Anderson S."/>
            <person name="Arachi H."/>
            <person name="Azer M."/>
            <person name="Bachantsang P."/>
            <person name="Barry A."/>
            <person name="Bayul T."/>
            <person name="Berlin A."/>
            <person name="Bessette D."/>
            <person name="Bloom T."/>
            <person name="Blye J."/>
            <person name="Boguslavskiy L."/>
            <person name="Bonnet C."/>
            <person name="Boukhgalter B."/>
            <person name="Bourzgui I."/>
            <person name="Brown A."/>
            <person name="Cahill P."/>
            <person name="Channer S."/>
            <person name="Cheshatsang Y."/>
            <person name="Chuda L."/>
            <person name="Citroen M."/>
            <person name="Collymore A."/>
            <person name="Cooke P."/>
            <person name="Costello M."/>
            <person name="D'Aco K."/>
            <person name="Daza R."/>
            <person name="De Haan G."/>
            <person name="DeGray S."/>
            <person name="DeMaso C."/>
            <person name="Dhargay N."/>
            <person name="Dooley K."/>
            <person name="Dooley E."/>
            <person name="Doricent M."/>
            <person name="Dorje P."/>
            <person name="Dorjee K."/>
            <person name="Dupes A."/>
            <person name="Elong R."/>
            <person name="Falk J."/>
            <person name="Farina A."/>
            <person name="Faro S."/>
            <person name="Ferguson D."/>
            <person name="Fisher S."/>
            <person name="Foley C.D."/>
            <person name="Franke A."/>
            <person name="Friedrich D."/>
            <person name="Gadbois L."/>
            <person name="Gearin G."/>
            <person name="Gearin C.R."/>
            <person name="Giannoukos G."/>
            <person name="Goode T."/>
            <person name="Graham J."/>
            <person name="Grandbois E."/>
            <person name="Grewal S."/>
            <person name="Gyaltsen K."/>
            <person name="Hafez N."/>
            <person name="Hagos B."/>
            <person name="Hall J."/>
            <person name="Henson C."/>
            <person name="Hollinger A."/>
            <person name="Honan T."/>
            <person name="Huard M.D."/>
            <person name="Hughes L."/>
            <person name="Hurhula B."/>
            <person name="Husby M.E."/>
            <person name="Kamat A."/>
            <person name="Kanga B."/>
            <person name="Kashin S."/>
            <person name="Khazanovich D."/>
            <person name="Kisner P."/>
            <person name="Lance K."/>
            <person name="Lara M."/>
            <person name="Lee W."/>
            <person name="Lennon N."/>
            <person name="Letendre F."/>
            <person name="LeVine R."/>
            <person name="Lipovsky A."/>
            <person name="Liu X."/>
            <person name="Liu J."/>
            <person name="Liu S."/>
            <person name="Lokyitsang T."/>
            <person name="Lokyitsang Y."/>
            <person name="Lubonja R."/>
            <person name="Lui A."/>
            <person name="MacDonald P."/>
            <person name="Magnisalis V."/>
            <person name="Maru K."/>
            <person name="Matthews C."/>
            <person name="McCusker W."/>
            <person name="McDonough S."/>
            <person name="Mehta T."/>
            <person name="Meldrim J."/>
            <person name="Meneus L."/>
            <person name="Mihai O."/>
            <person name="Mihalev A."/>
            <person name="Mihova T."/>
            <person name="Mittelman R."/>
            <person name="Mlenga V."/>
            <person name="Montmayeur A."/>
            <person name="Mulrain L."/>
            <person name="Navidi A."/>
            <person name="Naylor J."/>
            <person name="Negash T."/>
            <person name="Nguyen T."/>
            <person name="Nguyen N."/>
            <person name="Nicol R."/>
            <person name="Norbu C."/>
            <person name="Norbu N."/>
            <person name="Novod N."/>
            <person name="O'Neill B."/>
            <person name="Osman S."/>
            <person name="Markiewicz E."/>
            <person name="Oyono O.L."/>
            <person name="Patti C."/>
            <person name="Phunkhang P."/>
            <person name="Pierre F."/>
            <person name="Priest M."/>
            <person name="Raghuraman S."/>
            <person name="Rege F."/>
            <person name="Reyes R."/>
            <person name="Rise C."/>
            <person name="Rogov P."/>
            <person name="Ross K."/>
            <person name="Ryan E."/>
            <person name="Settipalli S."/>
            <person name="Shea T."/>
            <person name="Sherpa N."/>
            <person name="Shi L."/>
            <person name="Shih D."/>
            <person name="Sparrow T."/>
            <person name="Spaulding J."/>
            <person name="Stalker J."/>
            <person name="Stange-Thomann N."/>
            <person name="Stavropoulos S."/>
            <person name="Stone C."/>
            <person name="Strader C."/>
            <person name="Tesfaye S."/>
            <person name="Thomson T."/>
            <person name="Thoulutsang Y."/>
            <person name="Thoulutsang D."/>
            <person name="Topham K."/>
            <person name="Topping I."/>
            <person name="Tsamla T."/>
            <person name="Vassiliev H."/>
            <person name="Vo A."/>
            <person name="Wangchuk T."/>
            <person name="Wangdi T."/>
            <person name="Weiand M."/>
            <person name="Wilkinson J."/>
            <person name="Wilson A."/>
            <person name="Yadav S."/>
            <person name="Young G."/>
            <person name="Yu Q."/>
            <person name="Zembek L."/>
            <person name="Zhong D."/>
            <person name="Zimmer A."/>
            <person name="Zwirko Z."/>
            <person name="Jaffe D.B."/>
            <person name="Alvarez P."/>
            <person name="Brockman W."/>
            <person name="Butler J."/>
            <person name="Chin C."/>
            <person name="Gnerre S."/>
            <person name="Grabherr M."/>
            <person name="Kleber M."/>
            <person name="Mauceli E."/>
            <person name="MacCallum I."/>
        </authorList>
    </citation>
    <scope>NUCLEOTIDE SEQUENCE [LARGE SCALE GENOMIC DNA]</scope>
    <source>
        <strain evidence="17">Tucson 15081-1352.22</strain>
    </source>
</reference>
<proteinExistence type="inferred from homology"/>
<dbReference type="Pfam" id="PF01336">
    <property type="entry name" value="tRNA_anti-codon"/>
    <property type="match status" value="1"/>
</dbReference>
<dbReference type="InParanoid" id="B4K954"/>
<dbReference type="GO" id="GO:0005634">
    <property type="term" value="C:nucleus"/>
    <property type="evidence" value="ECO:0007669"/>
    <property type="project" value="UniProtKB-SubCell"/>
</dbReference>
<dbReference type="EMBL" id="CH933806">
    <property type="protein sequence ID" value="EDW14467.2"/>
    <property type="molecule type" value="Genomic_DNA"/>
</dbReference>
<dbReference type="GO" id="GO:0006281">
    <property type="term" value="P:DNA repair"/>
    <property type="evidence" value="ECO:0007669"/>
    <property type="project" value="InterPro"/>
</dbReference>
<dbReference type="GO" id="GO:0006260">
    <property type="term" value="P:DNA replication"/>
    <property type="evidence" value="ECO:0007669"/>
    <property type="project" value="UniProtKB-KW"/>
</dbReference>
<dbReference type="SUPFAM" id="SSF50249">
    <property type="entry name" value="Nucleic acid-binding proteins"/>
    <property type="match status" value="4"/>
</dbReference>
<evidence type="ECO:0000256" key="2">
    <source>
        <dbReference type="ARBA" id="ARBA00005690"/>
    </source>
</evidence>
<keyword evidence="3 11" id="KW-0235">DNA replication</keyword>
<evidence type="ECO:0000256" key="11">
    <source>
        <dbReference type="RuleBase" id="RU364130"/>
    </source>
</evidence>
<comment type="subunit">
    <text evidence="10 11">Component of the heterotrimeric canonical replication protein A complex (RPA).</text>
</comment>
<keyword evidence="17" id="KW-1185">Reference proteome</keyword>
<keyword evidence="5 11" id="KW-0863">Zinc-finger</keyword>
<evidence type="ECO:0000259" key="15">
    <source>
        <dbReference type="Pfam" id="PF16900"/>
    </source>
</evidence>
<dbReference type="FunFam" id="2.40.50.140:FF:000117">
    <property type="entry name" value="Replication protein A subunit"/>
    <property type="match status" value="1"/>
</dbReference>
<organism evidence="16 17">
    <name type="scientific">Drosophila mojavensis</name>
    <name type="common">Fruit fly</name>
    <dbReference type="NCBI Taxonomy" id="7230"/>
    <lineage>
        <taxon>Eukaryota</taxon>
        <taxon>Metazoa</taxon>
        <taxon>Ecdysozoa</taxon>
        <taxon>Arthropoda</taxon>
        <taxon>Hexapoda</taxon>
        <taxon>Insecta</taxon>
        <taxon>Pterygota</taxon>
        <taxon>Neoptera</taxon>
        <taxon>Endopterygota</taxon>
        <taxon>Diptera</taxon>
        <taxon>Brachycera</taxon>
        <taxon>Muscomorpha</taxon>
        <taxon>Ephydroidea</taxon>
        <taxon>Drosophilidae</taxon>
        <taxon>Drosophila</taxon>
    </lineage>
</organism>
<evidence type="ECO:0000259" key="12">
    <source>
        <dbReference type="Pfam" id="PF01336"/>
    </source>
</evidence>
<dbReference type="InterPro" id="IPR004365">
    <property type="entry name" value="NA-bd_OB_tRNA"/>
</dbReference>
<dbReference type="GO" id="GO:0008270">
    <property type="term" value="F:zinc ion binding"/>
    <property type="evidence" value="ECO:0007669"/>
    <property type="project" value="UniProtKB-KW"/>
</dbReference>
<dbReference type="PANTHER" id="PTHR47165">
    <property type="entry name" value="OS03G0429900 PROTEIN"/>
    <property type="match status" value="1"/>
</dbReference>
<evidence type="ECO:0000256" key="4">
    <source>
        <dbReference type="ARBA" id="ARBA00022723"/>
    </source>
</evidence>
<evidence type="ECO:0000313" key="16">
    <source>
        <dbReference type="EMBL" id="EDW14467.2"/>
    </source>
</evidence>
<dbReference type="SMR" id="B4K954"/>
<evidence type="ECO:0000256" key="7">
    <source>
        <dbReference type="ARBA" id="ARBA00023125"/>
    </source>
</evidence>
<dbReference type="NCBIfam" id="TIGR00617">
    <property type="entry name" value="rpa1"/>
    <property type="match status" value="1"/>
</dbReference>
<feature type="domain" description="Replication protein A OB" evidence="15">
    <location>
        <begin position="254"/>
        <end position="352"/>
    </location>
</feature>
<comment type="subcellular location">
    <subcellularLocation>
        <location evidence="1 11">Nucleus</location>
    </subcellularLocation>
</comment>
<evidence type="ECO:0000256" key="3">
    <source>
        <dbReference type="ARBA" id="ARBA00022705"/>
    </source>
</evidence>
<evidence type="ECO:0000259" key="14">
    <source>
        <dbReference type="Pfam" id="PF08646"/>
    </source>
</evidence>
<dbReference type="Pfam" id="PF04057">
    <property type="entry name" value="Rep-A_N"/>
    <property type="match status" value="1"/>
</dbReference>
<name>B4K954_DROMO</name>
<dbReference type="CDD" id="cd04474">
    <property type="entry name" value="RPA1_DBD_A"/>
    <property type="match status" value="1"/>
</dbReference>
<dbReference type="InterPro" id="IPR013955">
    <property type="entry name" value="Rep_factor-A_C"/>
</dbReference>
<dbReference type="Pfam" id="PF08646">
    <property type="entry name" value="Rep_fac-A_C"/>
    <property type="match status" value="1"/>
</dbReference>
<dbReference type="Gene3D" id="2.20.25.10">
    <property type="match status" value="1"/>
</dbReference>
<dbReference type="GO" id="GO:0006310">
    <property type="term" value="P:DNA recombination"/>
    <property type="evidence" value="ECO:0007669"/>
    <property type="project" value="InterPro"/>
</dbReference>
<keyword evidence="6 11" id="KW-0862">Zinc</keyword>
<evidence type="ECO:0000256" key="1">
    <source>
        <dbReference type="ARBA" id="ARBA00004123"/>
    </source>
</evidence>
<dbReference type="Pfam" id="PF16900">
    <property type="entry name" value="REPA_OB_2"/>
    <property type="match status" value="1"/>
</dbReference>
<sequence>MMQGDKVLNPVLQILNVQKLNTGNPDEDRYRITLSDGEYYHTCVLLATELNKMQHRGLLSENTIVRLNKYSIDMAGRGGVRPEIIVDEITVLNSEYEVKTKIGEPVTYENAAKQITAPEVSALAISNQSCNQINEEVIPIAHLSPYKHKWIIKARVSGKTRIFSYKGGRLFNMNLFDKSGEIRVTAFKDQCDKFHSLIDDGNVYFIANGWIKPANTQYSQLKNEFEMIFIGETMVQLCDDNGDIPEVKFDLIPLSHVSNMGNKEAVNTIGICTEVGKLDIRISTKTNKEFKKRELTLVDMSNAAVTLTLWGDEAVNFDGHVQSVILVKGSRVNEYGDWKSLNVGWGSTLKINPDIPEAHKLRVWFDNGGADNIVSARRVELMTLKDAYFRNLGSGDRPDYFQCIAIVQNVIQTNAFYKACPQMNCNKKVVDVGDGLYRCESCDAVSPNFKYILRVKIKISDYTSDREVICFGKIGEQLLRHTTQEVVEALENDPARALQIFTDINYTLYIFKLSCKNKLYNGKMISTLTVQSMTPFNCKKYNKHLINEINQMRVTAAS</sequence>
<keyword evidence="4 11" id="KW-0479">Metal-binding</keyword>
<keyword evidence="8 11" id="KW-0539">Nucleus</keyword>
<comment type="similarity">
    <text evidence="2 11">Belongs to the replication factor A protein 1 family.</text>
</comment>
<dbReference type="eggNOG" id="KOG0851">
    <property type="taxonomic scope" value="Eukaryota"/>
</dbReference>
<feature type="domain" description="Replication factor A C-terminal" evidence="14">
    <location>
        <begin position="400"/>
        <end position="545"/>
    </location>
</feature>
<evidence type="ECO:0000313" key="17">
    <source>
        <dbReference type="Proteomes" id="UP000009192"/>
    </source>
</evidence>
<dbReference type="FunFam" id="2.40.50.140:FF:000064">
    <property type="entry name" value="Replication protein A subunit"/>
    <property type="match status" value="1"/>
</dbReference>
<dbReference type="CDD" id="cd04475">
    <property type="entry name" value="RPA1_DBD_B"/>
    <property type="match status" value="1"/>
</dbReference>
<dbReference type="InterPro" id="IPR012340">
    <property type="entry name" value="NA-bd_OB-fold"/>
</dbReference>
<feature type="domain" description="Replication factor-A protein 1 N-terminal" evidence="13">
    <location>
        <begin position="2"/>
        <end position="93"/>
    </location>
</feature>